<feature type="compositionally biased region" description="Basic and acidic residues" evidence="5">
    <location>
        <begin position="1040"/>
        <end position="1051"/>
    </location>
</feature>
<dbReference type="Gene3D" id="3.40.50.10490">
    <property type="entry name" value="Glucose-6-phosphate isomerase like protein, domain 1"/>
    <property type="match status" value="1"/>
</dbReference>
<protein>
    <recommendedName>
        <fullName evidence="2">Tudor domain-containing protein 5</fullName>
    </recommendedName>
</protein>
<evidence type="ECO:0000256" key="3">
    <source>
        <dbReference type="ARBA" id="ARBA00022473"/>
    </source>
</evidence>
<dbReference type="InterPro" id="IPR050621">
    <property type="entry name" value="Tudor_domain_containing"/>
</dbReference>
<reference evidence="8 9" key="1">
    <citation type="submission" date="2024-08" db="EMBL/GenBank/DDBJ databases">
        <title>The draft genome of Apodemus speciosus.</title>
        <authorList>
            <person name="Nabeshima K."/>
            <person name="Suzuki S."/>
            <person name="Onuma M."/>
        </authorList>
    </citation>
    <scope>NUCLEOTIDE SEQUENCE [LARGE SCALE GENOMIC DNA]</scope>
    <source>
        <strain evidence="8">IB14-021</strain>
    </source>
</reference>
<evidence type="ECO:0000259" key="7">
    <source>
        <dbReference type="PROSITE" id="PS51644"/>
    </source>
</evidence>
<evidence type="ECO:0000313" key="8">
    <source>
        <dbReference type="EMBL" id="GAB1285569.1"/>
    </source>
</evidence>
<feature type="domain" description="HTH OST-type" evidence="7">
    <location>
        <begin position="289"/>
        <end position="363"/>
    </location>
</feature>
<feature type="compositionally biased region" description="Low complexity" evidence="5">
    <location>
        <begin position="988"/>
        <end position="998"/>
    </location>
</feature>
<feature type="domain" description="Tudor" evidence="6">
    <location>
        <begin position="531"/>
        <end position="590"/>
    </location>
</feature>
<dbReference type="Pfam" id="PF00567">
    <property type="entry name" value="TUDOR"/>
    <property type="match status" value="1"/>
</dbReference>
<dbReference type="Gene3D" id="3.30.420.610">
    <property type="entry name" value="LOTUS domain-like"/>
    <property type="match status" value="2"/>
</dbReference>
<sequence length="1123" mass="124487">MSEQERIQDCLRKEIRSLLISTKDGLTPQQLEKEYLLMVGNHLPLRILGYRSTMELVLDMPDVVSVCPCGDGTVILKAIPDESTKGIASLVAKQRRSHKVRNSVQKGRTSVCSGRVPYRGRVPPILPAVVKMLNAASDVISVEQTRAGSLLTLKKSVSEAKQRGRPAGKIFTQPFRMKQQGSYSTGFPVTKARFSQPTSNMETPKQVLSMGKTPTFNAVEASRLNHTEKLNQQCLMLGRNPKKKGAADPLGLEFRMIVSLHMGAGSRAHLLLESTFKSVIAQIGPGGTVDPDLKHKIKFVVSKFPQGLFISKLLGEFELIFKEQLSPKQLGFLNVTELVGALSDILRVEFSEEKQDLLVFDADLKPLPPGGPLSSVRNSCLVQPDKKTEANPWASSLSRNSLSPVAVKKTTWDCPLKNHKEPEQKIYKKPNLVVKPLQLQVDSNKPQLSLSVANHDIPPDAVRAKKLCRLPPLDTSTLVGVFVEYIISPSQFYIRIYSRDSSELLEDMMIEMRRCYSNQLVSDRYIMPDYFIQPGHLCCVRISEDKWWYRVIIHRVLGEKEVEVFYPDFGNIGTVQKSSLRFLKILLHKASGSGYPLLFGVGEARRGMKDEDVLKFLAAGTHTGGTNLDFQMEQYISKRKIDGIYIINLKRTWERLVLASRAVVAIENPADVSVISPRNPATASISKEHWTSRAILHFQKLCGLKPLVGVVDEYIDGILNIFLCDTSSNEDVYFHHVLRTEGHAIVCRENAPSKGFRDLNPPALYTNSSSVPGDMVLTELGHPAQQHYLNEDGEILQQPQQDINDEKSISHLKSAPKELLKDCKLSSLKTHKSCEEDSQWSILQPKDPKEENEDEVPTGMPCLESVTIGDDVWDENWLPLQAKMGTAGSPASHLFTSSLVGKKQYQTRGEMTKKDWCFSTSNDIWDDSWQPLGLANDGKGGIHTPEGPIAQDKNSTSRIRKQPDLQYPLDSSTLPKLEEFYISLIKSQQSAEGSQSGSDNIQTPPKPGQASSTSPSSTPAVGDSPDNHSGSVESSPGSLKNEDFSDSHADSVVKDKSQGAMDQLSFILSPQHQISQKLYIPRSTATAVLGAAARLATSRSLLHWYPSVKGKLEGQEAERDAVK</sequence>
<dbReference type="Proteomes" id="UP001623349">
    <property type="component" value="Unassembled WGS sequence"/>
</dbReference>
<comment type="similarity">
    <text evidence="1">Belongs to the TDRD5 family.</text>
</comment>
<dbReference type="PROSITE" id="PS51644">
    <property type="entry name" value="HTH_OST"/>
    <property type="match status" value="2"/>
</dbReference>
<dbReference type="SUPFAM" id="SSF52313">
    <property type="entry name" value="Ribosomal protein S2"/>
    <property type="match status" value="1"/>
</dbReference>
<feature type="domain" description="HTH OST-type" evidence="7">
    <location>
        <begin position="7"/>
        <end position="80"/>
    </location>
</feature>
<evidence type="ECO:0000256" key="2">
    <source>
        <dbReference type="ARBA" id="ARBA00013420"/>
    </source>
</evidence>
<proteinExistence type="inferred from homology"/>
<dbReference type="CDD" id="cd09976">
    <property type="entry name" value="LOTUS_3_TDRD5"/>
    <property type="match status" value="1"/>
</dbReference>
<feature type="region of interest" description="Disordered" evidence="5">
    <location>
        <begin position="988"/>
        <end position="1051"/>
    </location>
</feature>
<dbReference type="PANTHER" id="PTHR22948:SF19">
    <property type="entry name" value="TUDOR DOMAIN-CONTAINING PROTEIN 5"/>
    <property type="match status" value="1"/>
</dbReference>
<evidence type="ECO:0000313" key="9">
    <source>
        <dbReference type="Proteomes" id="UP001623349"/>
    </source>
</evidence>
<organism evidence="8 9">
    <name type="scientific">Apodemus speciosus</name>
    <name type="common">Large Japanese field mouse</name>
    <dbReference type="NCBI Taxonomy" id="105296"/>
    <lineage>
        <taxon>Eukaryota</taxon>
        <taxon>Metazoa</taxon>
        <taxon>Chordata</taxon>
        <taxon>Craniata</taxon>
        <taxon>Vertebrata</taxon>
        <taxon>Euteleostomi</taxon>
        <taxon>Mammalia</taxon>
        <taxon>Eutheria</taxon>
        <taxon>Euarchontoglires</taxon>
        <taxon>Glires</taxon>
        <taxon>Rodentia</taxon>
        <taxon>Myomorpha</taxon>
        <taxon>Muroidea</taxon>
        <taxon>Muridae</taxon>
        <taxon>Murinae</taxon>
        <taxon>Apodemus</taxon>
    </lineage>
</organism>
<dbReference type="CDD" id="cd09985">
    <property type="entry name" value="LOTUS_1_TDRD5"/>
    <property type="match status" value="1"/>
</dbReference>
<dbReference type="PANTHER" id="PTHR22948">
    <property type="entry name" value="TUDOR DOMAIN CONTAINING PROTEIN"/>
    <property type="match status" value="1"/>
</dbReference>
<comment type="caution">
    <text evidence="8">The sequence shown here is derived from an EMBL/GenBank/DDBJ whole genome shotgun (WGS) entry which is preliminary data.</text>
</comment>
<feature type="compositionally biased region" description="Low complexity" evidence="5">
    <location>
        <begin position="1010"/>
        <end position="1020"/>
    </location>
</feature>
<evidence type="ECO:0000256" key="1">
    <source>
        <dbReference type="ARBA" id="ARBA00010384"/>
    </source>
</evidence>
<evidence type="ECO:0000256" key="4">
    <source>
        <dbReference type="ARBA" id="ARBA00022782"/>
    </source>
</evidence>
<dbReference type="PROSITE" id="PS50304">
    <property type="entry name" value="TUDOR"/>
    <property type="match status" value="1"/>
</dbReference>
<dbReference type="InterPro" id="IPR023591">
    <property type="entry name" value="Ribosomal_uS2_flav_dom_sf"/>
</dbReference>
<dbReference type="Gene3D" id="2.30.30.140">
    <property type="match status" value="1"/>
</dbReference>
<evidence type="ECO:0000256" key="5">
    <source>
        <dbReference type="SAM" id="MobiDB-lite"/>
    </source>
</evidence>
<dbReference type="InterPro" id="IPR025605">
    <property type="entry name" value="OST-HTH/LOTUS_dom"/>
</dbReference>
<dbReference type="InterPro" id="IPR041966">
    <property type="entry name" value="LOTUS-like"/>
</dbReference>
<feature type="region of interest" description="Disordered" evidence="5">
    <location>
        <begin position="935"/>
        <end position="970"/>
    </location>
</feature>
<evidence type="ECO:0000259" key="6">
    <source>
        <dbReference type="PROSITE" id="PS50304"/>
    </source>
</evidence>
<dbReference type="InterPro" id="IPR002999">
    <property type="entry name" value="Tudor"/>
</dbReference>
<keyword evidence="9" id="KW-1185">Reference proteome</keyword>
<keyword evidence="3" id="KW-0217">Developmental protein</keyword>
<dbReference type="Pfam" id="PF12872">
    <property type="entry name" value="OST-HTH"/>
    <property type="match status" value="2"/>
</dbReference>
<feature type="region of interest" description="Disordered" evidence="5">
    <location>
        <begin position="836"/>
        <end position="858"/>
    </location>
</feature>
<dbReference type="EMBL" id="BAAFST010000001">
    <property type="protein sequence ID" value="GAB1285569.1"/>
    <property type="molecule type" value="Genomic_DNA"/>
</dbReference>
<accession>A0ABQ0EEK7</accession>
<dbReference type="SMART" id="SM00333">
    <property type="entry name" value="TUDOR"/>
    <property type="match status" value="1"/>
</dbReference>
<keyword evidence="4" id="KW-0221">Differentiation</keyword>
<name>A0ABQ0EEK7_APOSI</name>
<gene>
    <name evidence="8" type="ORF">APTSU1_000079900</name>
</gene>
<dbReference type="CDD" id="cd20419">
    <property type="entry name" value="Tudor_TDRD5"/>
    <property type="match status" value="1"/>
</dbReference>
<dbReference type="SUPFAM" id="SSF63748">
    <property type="entry name" value="Tudor/PWWP/MBT"/>
    <property type="match status" value="1"/>
</dbReference>
<feature type="compositionally biased region" description="Polar residues" evidence="5">
    <location>
        <begin position="1027"/>
        <end position="1038"/>
    </location>
</feature>